<evidence type="ECO:0000313" key="3">
    <source>
        <dbReference type="EMBL" id="AUB36131.1"/>
    </source>
</evidence>
<keyword evidence="1" id="KW-0812">Transmembrane</keyword>
<evidence type="ECO:0000313" key="4">
    <source>
        <dbReference type="Proteomes" id="UP000232003"/>
    </source>
</evidence>
<organism evidence="3 4">
    <name type="scientific">Nostoc flagelliforme CCNUN1</name>
    <dbReference type="NCBI Taxonomy" id="2038116"/>
    <lineage>
        <taxon>Bacteria</taxon>
        <taxon>Bacillati</taxon>
        <taxon>Cyanobacteriota</taxon>
        <taxon>Cyanophyceae</taxon>
        <taxon>Nostocales</taxon>
        <taxon>Nostocaceae</taxon>
        <taxon>Nostoc</taxon>
    </lineage>
</organism>
<keyword evidence="3" id="KW-0371">Homeobox</keyword>
<dbReference type="RefSeq" id="WP_100898140.1">
    <property type="nucleotide sequence ID" value="NZ_CAWNNC010000001.1"/>
</dbReference>
<keyword evidence="1" id="KW-1133">Transmembrane helix</keyword>
<evidence type="ECO:0000259" key="2">
    <source>
        <dbReference type="Pfam" id="PF02796"/>
    </source>
</evidence>
<accession>A0A2K8SL15</accession>
<gene>
    <name evidence="3" type="ORF">COO91_02032</name>
</gene>
<dbReference type="GO" id="GO:0000150">
    <property type="term" value="F:DNA strand exchange activity"/>
    <property type="evidence" value="ECO:0007669"/>
    <property type="project" value="InterPro"/>
</dbReference>
<proteinExistence type="predicted"/>
<sequence length="131" mass="14935">MAKQPIELGNKEIQQIRVMAGMGLSIEKIALILGFSVATFYRKKKLLPEVKSAYDMGLAQSEYSISKTLYEMATTDKNLTAIIWWEKTRFGRSERAEISHTVQTDDKPQILVYLPDNGRDEVKLNKQPKEA</sequence>
<dbReference type="Proteomes" id="UP000232003">
    <property type="component" value="Chromosome"/>
</dbReference>
<dbReference type="KEGG" id="nfl:COO91_02032"/>
<keyword evidence="1" id="KW-0472">Membrane</keyword>
<feature type="domain" description="Resolvase HTH" evidence="2">
    <location>
        <begin position="10"/>
        <end position="44"/>
    </location>
</feature>
<reference evidence="3 4" key="1">
    <citation type="submission" date="2017-11" db="EMBL/GenBank/DDBJ databases">
        <title>Complete genome of a free-living desiccation-tolerant cyanobacterium and its photosynthetic adaptation to extreme terrestrial habitat.</title>
        <authorList>
            <person name="Shang J."/>
        </authorList>
    </citation>
    <scope>NUCLEOTIDE SEQUENCE [LARGE SCALE GENOMIC DNA]</scope>
    <source>
        <strain evidence="3 4">CCNUN1</strain>
    </source>
</reference>
<protein>
    <submittedName>
        <fullName evidence="3">Homeodomain-like</fullName>
    </submittedName>
</protein>
<evidence type="ECO:0000256" key="1">
    <source>
        <dbReference type="SAM" id="Phobius"/>
    </source>
</evidence>
<dbReference type="EMBL" id="CP024785">
    <property type="protein sequence ID" value="AUB36131.1"/>
    <property type="molecule type" value="Genomic_DNA"/>
</dbReference>
<dbReference type="Pfam" id="PF02796">
    <property type="entry name" value="HTH_7"/>
    <property type="match status" value="1"/>
</dbReference>
<name>A0A2K8SL15_9NOSO</name>
<keyword evidence="4" id="KW-1185">Reference proteome</keyword>
<keyword evidence="3" id="KW-0238">DNA-binding</keyword>
<dbReference type="InterPro" id="IPR006120">
    <property type="entry name" value="Resolvase_HTH_dom"/>
</dbReference>
<feature type="transmembrane region" description="Helical" evidence="1">
    <location>
        <begin position="20"/>
        <end position="41"/>
    </location>
</feature>
<dbReference type="AlphaFoldDB" id="A0A2K8SL15"/>
<dbReference type="OrthoDB" id="9850144at2"/>
<dbReference type="GO" id="GO:0003677">
    <property type="term" value="F:DNA binding"/>
    <property type="evidence" value="ECO:0007669"/>
    <property type="project" value="UniProtKB-KW"/>
</dbReference>